<evidence type="ECO:0000256" key="6">
    <source>
        <dbReference type="ARBA" id="ARBA00023136"/>
    </source>
</evidence>
<dbReference type="PANTHER" id="PTHR35093:SF8">
    <property type="entry name" value="OUTER MEMBRANE PROTEIN NMB0088-RELATED"/>
    <property type="match status" value="1"/>
</dbReference>
<evidence type="ECO:0000256" key="7">
    <source>
        <dbReference type="ARBA" id="ARBA00023237"/>
    </source>
</evidence>
<keyword evidence="7" id="KW-0998">Cell outer membrane</keyword>
<dbReference type="Gene3D" id="2.40.160.60">
    <property type="entry name" value="Outer membrane protein transport protein (OMPP1/FadL/TodX)"/>
    <property type="match status" value="1"/>
</dbReference>
<dbReference type="RefSeq" id="WP_273703185.1">
    <property type="nucleotide sequence ID" value="NZ_JDSS02000018.1"/>
</dbReference>
<dbReference type="STRING" id="1457154.CAPSK01_001341"/>
<evidence type="ECO:0000256" key="2">
    <source>
        <dbReference type="ARBA" id="ARBA00008163"/>
    </source>
</evidence>
<sequence>MLIPHIFKGELEMAHRIAMKLIPALLLAALSGTVAASGFQLLEQGSGLGNAYAGSAAKASDASTIFWNPAGMTQLQAREVSGGLTAVKPSFKFDNSASQVGVFNAVGDGGDAGGWAVVPNGYLSWAVNRDLYVGLGIGAPFGLKTKYDKPWKGSAQSDEFDIKTININPSIAYRVNNMVSLGAGVSWQKIEADYFRQAAIVPGASGVRAHLSINDDAWGWNIGALFTLSPATKVGVSYRSAIQYHTEGTSKLSSNGTPAANATALALINSGRQSDVKASIKVPDTFVLSVTQKLSDQWEMLGDVSWTGWSSIKNVDIVRTSGPQTGRTAETLTALFEDTWRVALGANYRYTDTLKFMFGLAYDQTPVKNASTRLTALPDNDRTWFTFGTQWKPAKEQTLELGLAYLYLQNTKINSNKSAEGRGTVIGDYDSSVWILGAQYSIAF</sequence>
<dbReference type="PANTHER" id="PTHR35093">
    <property type="entry name" value="OUTER MEMBRANE PROTEIN NMB0088-RELATED"/>
    <property type="match status" value="1"/>
</dbReference>
<keyword evidence="6" id="KW-0472">Membrane</keyword>
<evidence type="ECO:0000256" key="4">
    <source>
        <dbReference type="ARBA" id="ARBA00022692"/>
    </source>
</evidence>
<dbReference type="GO" id="GO:0009279">
    <property type="term" value="C:cell outer membrane"/>
    <property type="evidence" value="ECO:0007669"/>
    <property type="project" value="UniProtKB-SubCell"/>
</dbReference>
<name>A0A084Y356_9PROT</name>
<dbReference type="EMBL" id="JDSS02000018">
    <property type="protein sequence ID" value="KFB69150.1"/>
    <property type="molecule type" value="Genomic_DNA"/>
</dbReference>
<gene>
    <name evidence="8" type="ORF">CAPSK01_001341</name>
</gene>
<comment type="subcellular location">
    <subcellularLocation>
        <location evidence="1">Cell outer membrane</location>
        <topology evidence="1">Multi-pass membrane protein</topology>
    </subcellularLocation>
</comment>
<accession>A0A084Y356</accession>
<comment type="caution">
    <text evidence="8">The sequence shown here is derived from an EMBL/GenBank/DDBJ whole genome shotgun (WGS) entry which is preliminary data.</text>
</comment>
<evidence type="ECO:0000256" key="5">
    <source>
        <dbReference type="ARBA" id="ARBA00022729"/>
    </source>
</evidence>
<dbReference type="GO" id="GO:0015483">
    <property type="term" value="F:long-chain fatty acid transporting porin activity"/>
    <property type="evidence" value="ECO:0007669"/>
    <property type="project" value="TreeGrafter"/>
</dbReference>
<dbReference type="SUPFAM" id="SSF56935">
    <property type="entry name" value="Porins"/>
    <property type="match status" value="1"/>
</dbReference>
<reference evidence="8 9" key="1">
    <citation type="submission" date="2014-07" db="EMBL/GenBank/DDBJ databases">
        <title>Expanding our view of genomic diversity in Candidatus Accumulibacter clades.</title>
        <authorList>
            <person name="Skennerton C.T."/>
            <person name="Barr J.J."/>
            <person name="Slater F.R."/>
            <person name="Bond P.L."/>
            <person name="Tyson G.W."/>
        </authorList>
    </citation>
    <scope>NUCLEOTIDE SEQUENCE [LARGE SCALE GENOMIC DNA]</scope>
    <source>
        <strain evidence="9">SK-01</strain>
    </source>
</reference>
<evidence type="ECO:0000256" key="1">
    <source>
        <dbReference type="ARBA" id="ARBA00004571"/>
    </source>
</evidence>
<keyword evidence="3" id="KW-1134">Transmembrane beta strand</keyword>
<evidence type="ECO:0000256" key="3">
    <source>
        <dbReference type="ARBA" id="ARBA00022452"/>
    </source>
</evidence>
<organism evidence="8 9">
    <name type="scientific">Candidatus Accumulibacter vicinus</name>
    <dbReference type="NCBI Taxonomy" id="2954382"/>
    <lineage>
        <taxon>Bacteria</taxon>
        <taxon>Pseudomonadati</taxon>
        <taxon>Pseudomonadota</taxon>
        <taxon>Betaproteobacteria</taxon>
        <taxon>Candidatus Accumulibacter</taxon>
    </lineage>
</organism>
<dbReference type="Proteomes" id="UP000019812">
    <property type="component" value="Unassembled WGS sequence"/>
</dbReference>
<evidence type="ECO:0000313" key="9">
    <source>
        <dbReference type="Proteomes" id="UP000019812"/>
    </source>
</evidence>
<proteinExistence type="inferred from homology"/>
<keyword evidence="4" id="KW-0812">Transmembrane</keyword>
<dbReference type="Pfam" id="PF03349">
    <property type="entry name" value="Toluene_X"/>
    <property type="match status" value="1"/>
</dbReference>
<dbReference type="InterPro" id="IPR005017">
    <property type="entry name" value="OMPP1/FadL/TodX"/>
</dbReference>
<protein>
    <submittedName>
        <fullName evidence="8">Putative outer membrane protein</fullName>
    </submittedName>
</protein>
<comment type="similarity">
    <text evidence="2">Belongs to the OmpP1/FadL family.</text>
</comment>
<keyword evidence="5" id="KW-0732">Signal</keyword>
<dbReference type="AlphaFoldDB" id="A0A084Y356"/>
<evidence type="ECO:0000313" key="8">
    <source>
        <dbReference type="EMBL" id="KFB69150.1"/>
    </source>
</evidence>